<dbReference type="Proteomes" id="UP001168146">
    <property type="component" value="Unassembled WGS sequence"/>
</dbReference>
<dbReference type="AlphaFoldDB" id="A0AAN6F874"/>
<dbReference type="EMBL" id="JASUXU010000134">
    <property type="protein sequence ID" value="KAK0304131.1"/>
    <property type="molecule type" value="Genomic_DNA"/>
</dbReference>
<evidence type="ECO:0000313" key="3">
    <source>
        <dbReference type="Proteomes" id="UP001168146"/>
    </source>
</evidence>
<evidence type="ECO:0000256" key="1">
    <source>
        <dbReference type="SAM" id="MobiDB-lite"/>
    </source>
</evidence>
<name>A0AAN6F874_9PEZI</name>
<protein>
    <submittedName>
        <fullName evidence="2">Uncharacterized protein</fullName>
    </submittedName>
</protein>
<feature type="region of interest" description="Disordered" evidence="1">
    <location>
        <begin position="304"/>
        <end position="339"/>
    </location>
</feature>
<organism evidence="2 3">
    <name type="scientific">Friedmanniomyces endolithicus</name>
    <dbReference type="NCBI Taxonomy" id="329885"/>
    <lineage>
        <taxon>Eukaryota</taxon>
        <taxon>Fungi</taxon>
        <taxon>Dikarya</taxon>
        <taxon>Ascomycota</taxon>
        <taxon>Pezizomycotina</taxon>
        <taxon>Dothideomycetes</taxon>
        <taxon>Dothideomycetidae</taxon>
        <taxon>Mycosphaerellales</taxon>
        <taxon>Teratosphaeriaceae</taxon>
        <taxon>Friedmanniomyces</taxon>
    </lineage>
</organism>
<evidence type="ECO:0000313" key="2">
    <source>
        <dbReference type="EMBL" id="KAK0304131.1"/>
    </source>
</evidence>
<comment type="caution">
    <text evidence="2">The sequence shown here is derived from an EMBL/GenBank/DDBJ whole genome shotgun (WGS) entry which is preliminary data.</text>
</comment>
<proteinExistence type="predicted"/>
<accession>A0AAN6F874</accession>
<sequence length="416" mass="46447">MLSTLTCEIIVPSDPPVNGFPIDYDGFGCNTIQRNGLVCQHIVRTRRGIQDHCAAQHGWVNEQRRGGHATLKQIDSPNRTWTTNVGCQTFFQHPKWLRYFQVTVDTSSEPEETEQSRHQQSDFFATQRADIALGREDAVRAANYVEGFDQHHSTVVPWLQTTGIADHVCGLRKNQIQSAVTLPNEKDEPILHIIAVAMQDVLETAHCWCSDGPDCKLSWRSRIALSRFQGPGSEATGKMKVFAPNKRPSNLKKYFALALRFLAYLYRITQGANQHFDVADETHGPDDVVQLTTGQQQAWQAIVQSASQQRIDSESKSESEDSDSDNPAHHSSNDGLSPRPLQDRLVNLWMLLLTHDTAARRYSSPLVSFCAILSIQPTTGSWMKPGNFSSDLSKMAAMMVRGCGSGRRETDGPSRL</sequence>
<reference evidence="2" key="1">
    <citation type="submission" date="2021-12" db="EMBL/GenBank/DDBJ databases">
        <title>Black yeast isolated from Biological Soil Crust.</title>
        <authorList>
            <person name="Kurbessoian T."/>
        </authorList>
    </citation>
    <scope>NUCLEOTIDE SEQUENCE</scope>
    <source>
        <strain evidence="2">CCFEE 5208</strain>
    </source>
</reference>
<gene>
    <name evidence="2" type="ORF">LTR82_017306</name>
</gene>